<accession>A0AB34T7F8</accession>
<dbReference type="EMBL" id="AWFK01000015">
    <property type="protein sequence ID" value="KOA48444.1"/>
    <property type="molecule type" value="Genomic_DNA"/>
</dbReference>
<dbReference type="Proteomes" id="UP000037239">
    <property type="component" value="Unassembled WGS sequence"/>
</dbReference>
<comment type="caution">
    <text evidence="1">The sequence shown here is derived from an EMBL/GenBank/DDBJ whole genome shotgun (WGS) entry which is preliminary data.</text>
</comment>
<organism evidence="1 2">
    <name type="scientific">Bifidobacterium animalis subsp. animalis MCC 0483</name>
    <dbReference type="NCBI Taxonomy" id="1365955"/>
    <lineage>
        <taxon>Bacteria</taxon>
        <taxon>Bacillati</taxon>
        <taxon>Actinomycetota</taxon>
        <taxon>Actinomycetes</taxon>
        <taxon>Bifidobacteriales</taxon>
        <taxon>Bifidobacteriaceae</taxon>
        <taxon>Bifidobacterium</taxon>
    </lineage>
</organism>
<gene>
    <name evidence="1" type="ORF">BAAM0483_08135</name>
</gene>
<protein>
    <submittedName>
        <fullName evidence="1">Uncharacterized protein</fullName>
    </submittedName>
</protein>
<evidence type="ECO:0000313" key="2">
    <source>
        <dbReference type="Proteomes" id="UP000037239"/>
    </source>
</evidence>
<dbReference type="RefSeq" id="WP_052826614.1">
    <property type="nucleotide sequence ID" value="NZ_AWFK01000015.1"/>
</dbReference>
<dbReference type="AlphaFoldDB" id="A0AB34T7F8"/>
<reference evidence="1 2" key="1">
    <citation type="journal article" date="2015" name="Int J Genomics">
        <title>Comparative Genomics Revealed Genetic Diversity and Species/Strain-Level Differences in Carbohydrate Metabolism of Three Probiotic Bifidobacterial Species.</title>
        <authorList>
            <person name="Odamaki T."/>
            <person name="Horigome A."/>
            <person name="Sugahara H."/>
            <person name="Hashikura N."/>
            <person name="Minami J."/>
            <person name="Xiao J.Z."/>
            <person name="Abe F."/>
        </authorList>
    </citation>
    <scope>NUCLEOTIDE SEQUENCE [LARGE SCALE GENOMIC DNA]</scope>
    <source>
        <strain evidence="1 2">MCC 0483</strain>
    </source>
</reference>
<evidence type="ECO:0000313" key="1">
    <source>
        <dbReference type="EMBL" id="KOA48444.1"/>
    </source>
</evidence>
<sequence length="288" mass="33000">MAMMTIGGRAYDGIDVKLNADGTRMSVSMRMSVAMGIDDVRTVFREFERMSHGTLKFRVINAPNYEVADLYDDDWRRKPQYEPPILMTNLSGKREYVVYDTLGFWNPGDARRFEEHKDFTPYLCTVYALDENGNSEYDDESVKYSDVFAKLSFDGFASDFNQNEDIGVYVVEELNSRLCMPLTEHSHVLWKYDNNGWEVVNRISVESFAVVQREALRKAVVNGDACARELPQGHTSEDVARREQYRESCLDAEIARDENLLTRALGGADLHEEFEALAQQTQPLVEPK</sequence>
<proteinExistence type="predicted"/>
<name>A0AB34T7F8_9BIFI</name>